<evidence type="ECO:0000256" key="1">
    <source>
        <dbReference type="ARBA" id="ARBA00022801"/>
    </source>
</evidence>
<evidence type="ECO:0000313" key="4">
    <source>
        <dbReference type="Proteomes" id="UP000194127"/>
    </source>
</evidence>
<keyword evidence="4" id="KW-1185">Reference proteome</keyword>
<dbReference type="Proteomes" id="UP000194127">
    <property type="component" value="Unassembled WGS sequence"/>
</dbReference>
<dbReference type="OrthoDB" id="6509975at2759"/>
<gene>
    <name evidence="3" type="ORF">POSPLADRAFT_1145787</name>
</gene>
<dbReference type="GO" id="GO:0003993">
    <property type="term" value="F:acid phosphatase activity"/>
    <property type="evidence" value="ECO:0007669"/>
    <property type="project" value="TreeGrafter"/>
</dbReference>
<dbReference type="CDD" id="cd07061">
    <property type="entry name" value="HP_HAP_like"/>
    <property type="match status" value="1"/>
</dbReference>
<reference evidence="3 4" key="1">
    <citation type="submission" date="2017-04" db="EMBL/GenBank/DDBJ databases">
        <title>Genome Sequence of the Model Brown-Rot Fungus Postia placenta SB12.</title>
        <authorList>
            <consortium name="DOE Joint Genome Institute"/>
            <person name="Gaskell J."/>
            <person name="Kersten P."/>
            <person name="Larrondo L.F."/>
            <person name="Canessa P."/>
            <person name="Martinez D."/>
            <person name="Hibbett D."/>
            <person name="Schmoll M."/>
            <person name="Kubicek C.P."/>
            <person name="Martinez A.T."/>
            <person name="Yadav J."/>
            <person name="Master E."/>
            <person name="Magnuson J.K."/>
            <person name="James T."/>
            <person name="Yaver D."/>
            <person name="Berka R."/>
            <person name="Labutti K."/>
            <person name="Lipzen A."/>
            <person name="Aerts A."/>
            <person name="Barry K."/>
            <person name="Henrissat B."/>
            <person name="Blanchette R."/>
            <person name="Grigoriev I."/>
            <person name="Cullen D."/>
        </authorList>
    </citation>
    <scope>NUCLEOTIDE SEQUENCE [LARGE SCALE GENOMIC DNA]</scope>
    <source>
        <strain evidence="3 4">MAD-698-R-SB12</strain>
    </source>
</reference>
<accession>A0A1X6MXZ4</accession>
<dbReference type="RefSeq" id="XP_024338048.1">
    <property type="nucleotide sequence ID" value="XM_024485840.1"/>
</dbReference>
<dbReference type="GeneID" id="36330789"/>
<organism evidence="3 4">
    <name type="scientific">Postia placenta MAD-698-R-SB12</name>
    <dbReference type="NCBI Taxonomy" id="670580"/>
    <lineage>
        <taxon>Eukaryota</taxon>
        <taxon>Fungi</taxon>
        <taxon>Dikarya</taxon>
        <taxon>Basidiomycota</taxon>
        <taxon>Agaricomycotina</taxon>
        <taxon>Agaricomycetes</taxon>
        <taxon>Polyporales</taxon>
        <taxon>Adustoporiaceae</taxon>
        <taxon>Rhodonia</taxon>
    </lineage>
</organism>
<feature type="chain" id="PRO_5012575330" description="3-phytase" evidence="2">
    <location>
        <begin position="18"/>
        <end position="534"/>
    </location>
</feature>
<dbReference type="PANTHER" id="PTHR20963">
    <property type="entry name" value="MULTIPLE INOSITOL POLYPHOSPHATE PHOSPHATASE-RELATED"/>
    <property type="match status" value="1"/>
</dbReference>
<dbReference type="Gene3D" id="3.40.50.1240">
    <property type="entry name" value="Phosphoglycerate mutase-like"/>
    <property type="match status" value="1"/>
</dbReference>
<dbReference type="EMBL" id="KZ110599">
    <property type="protein sequence ID" value="OSX61254.1"/>
    <property type="molecule type" value="Genomic_DNA"/>
</dbReference>
<dbReference type="InterPro" id="IPR000560">
    <property type="entry name" value="His_Pase_clade-2"/>
</dbReference>
<protein>
    <recommendedName>
        <fullName evidence="5">3-phytase</fullName>
    </recommendedName>
</protein>
<dbReference type="STRING" id="670580.A0A1X6MXZ4"/>
<proteinExistence type="predicted"/>
<evidence type="ECO:0008006" key="5">
    <source>
        <dbReference type="Google" id="ProtNLM"/>
    </source>
</evidence>
<sequence>MVVASLLLLSAVPFAVAYPWAAQSASSFAGATSTDVFPPPGATITADETYFPDAEQVGFAGPTPTGAEPEAIQTAPVAPVKTDIYPLVSPHTTPGFNPLRYWGNLSPWSSVGGAFGLPDASPQIPVGCELTQVHILQRHGARYPSGGDPNVLAGALQAAVVNGTGFTAKGPLEFLNTWTYKLGAEILTPFGRQQLYDLGVAARVKYGELLNGFTSLPVFRTTSESRMVQSALNWAAGFFGVEHYESSYHQLIIIEDEGYNNTLAPITCTGPADNWYFSNWTQIYLKNTVKRLQQHLDGVELNTDIVFAMQELCAYETVAIGYSQFCDLFTEEEWKGFEYTVDLDFWYEVGPGSPIGSAWGIGYVQELVARLTQTPLTVFDTTTNGTLDGNNVTFPLDQPIYMDATHDSIFASIAIAMNFTTMAASGPLPVDHMPLDYQIAPFAAHMEGQVMTCPTSNSTSASRDKYIRFVLNDGVVPLTGIAHCATPNKDGLCLFDNFVAGMKQRIEEVNFQYDCFANYSVPYPDELTNGRMWV</sequence>
<dbReference type="InterPro" id="IPR029033">
    <property type="entry name" value="His_PPase_superfam"/>
</dbReference>
<name>A0A1X6MXZ4_9APHY</name>
<keyword evidence="2" id="KW-0732">Signal</keyword>
<dbReference type="SUPFAM" id="SSF53254">
    <property type="entry name" value="Phosphoglycerate mutase-like"/>
    <property type="match status" value="1"/>
</dbReference>
<dbReference type="Pfam" id="PF00328">
    <property type="entry name" value="His_Phos_2"/>
    <property type="match status" value="1"/>
</dbReference>
<feature type="signal peptide" evidence="2">
    <location>
        <begin position="1"/>
        <end position="17"/>
    </location>
</feature>
<dbReference type="AlphaFoldDB" id="A0A1X6MXZ4"/>
<dbReference type="InterPro" id="IPR033379">
    <property type="entry name" value="Acid_Pase_AS"/>
</dbReference>
<keyword evidence="1" id="KW-0378">Hydrolase</keyword>
<dbReference type="PROSITE" id="PS00616">
    <property type="entry name" value="HIS_ACID_PHOSPHAT_1"/>
    <property type="match status" value="1"/>
</dbReference>
<evidence type="ECO:0000256" key="2">
    <source>
        <dbReference type="SAM" id="SignalP"/>
    </source>
</evidence>
<dbReference type="PANTHER" id="PTHR20963:SF42">
    <property type="entry name" value="PHOSPHOGLYCERATE MUTASE-LIKE PROTEIN"/>
    <property type="match status" value="1"/>
</dbReference>
<evidence type="ECO:0000313" key="3">
    <source>
        <dbReference type="EMBL" id="OSX61254.1"/>
    </source>
</evidence>